<dbReference type="GO" id="GO:0005634">
    <property type="term" value="C:nucleus"/>
    <property type="evidence" value="ECO:0007669"/>
    <property type="project" value="UniProtKB-SubCell"/>
</dbReference>
<dbReference type="Pfam" id="PF00176">
    <property type="entry name" value="SNF2-rel_dom"/>
    <property type="match status" value="1"/>
</dbReference>
<name>A0A8H7VGJ3_9FUNG</name>
<organism evidence="9 10">
    <name type="scientific">Circinella minor</name>
    <dbReference type="NCBI Taxonomy" id="1195481"/>
    <lineage>
        <taxon>Eukaryota</taxon>
        <taxon>Fungi</taxon>
        <taxon>Fungi incertae sedis</taxon>
        <taxon>Mucoromycota</taxon>
        <taxon>Mucoromycotina</taxon>
        <taxon>Mucoromycetes</taxon>
        <taxon>Mucorales</taxon>
        <taxon>Lichtheimiaceae</taxon>
        <taxon>Circinella</taxon>
    </lineage>
</organism>
<proteinExistence type="inferred from homology"/>
<dbReference type="Gene3D" id="3.40.50.10810">
    <property type="entry name" value="Tandem AAA-ATPase domain"/>
    <property type="match status" value="1"/>
</dbReference>
<evidence type="ECO:0000256" key="7">
    <source>
        <dbReference type="ARBA" id="ARBA00023242"/>
    </source>
</evidence>
<evidence type="ECO:0000256" key="6">
    <source>
        <dbReference type="ARBA" id="ARBA00023125"/>
    </source>
</evidence>
<keyword evidence="3" id="KW-0547">Nucleotide-binding</keyword>
<dbReference type="OrthoDB" id="2020972at2759"/>
<keyword evidence="4" id="KW-0347">Helicase</keyword>
<comment type="subcellular location">
    <subcellularLocation>
        <location evidence="1">Nucleus</location>
    </subcellularLocation>
</comment>
<evidence type="ECO:0000256" key="2">
    <source>
        <dbReference type="ARBA" id="ARBA00007025"/>
    </source>
</evidence>
<keyword evidence="7" id="KW-0539">Nucleus</keyword>
<feature type="non-terminal residue" evidence="9">
    <location>
        <position position="1"/>
    </location>
</feature>
<keyword evidence="4" id="KW-0378">Hydrolase</keyword>
<dbReference type="PANTHER" id="PTHR45797:SF1">
    <property type="entry name" value="HELICASE ARIP4"/>
    <property type="match status" value="1"/>
</dbReference>
<evidence type="ECO:0000313" key="9">
    <source>
        <dbReference type="EMBL" id="KAG2218092.1"/>
    </source>
</evidence>
<evidence type="ECO:0000256" key="1">
    <source>
        <dbReference type="ARBA" id="ARBA00004123"/>
    </source>
</evidence>
<dbReference type="PANTHER" id="PTHR45797">
    <property type="entry name" value="RAD54-LIKE"/>
    <property type="match status" value="1"/>
</dbReference>
<dbReference type="SMART" id="SM00487">
    <property type="entry name" value="DEXDc"/>
    <property type="match status" value="1"/>
</dbReference>
<dbReference type="PROSITE" id="PS51192">
    <property type="entry name" value="HELICASE_ATP_BIND_1"/>
    <property type="match status" value="1"/>
</dbReference>
<dbReference type="InterPro" id="IPR027417">
    <property type="entry name" value="P-loop_NTPase"/>
</dbReference>
<comment type="similarity">
    <text evidence="2">Belongs to the SNF2/RAD54 helicase family.</text>
</comment>
<dbReference type="InterPro" id="IPR014001">
    <property type="entry name" value="Helicase_ATP-bd"/>
</dbReference>
<sequence>IEGVQFMWKHIVERKQGCVIAHSMGLGKSIQTVTFVTTLLDTMAKNTQLGPTLDRFKSKRILLLAPLTTLSNWVSEFDKWRPPECQDTGGNIYNYAATTDASASRRLGYLRHWYNDGGILLMSYEQFRSSVLKEGNDPLLRTMLVDPGPSLLIADEAHRIKNSQSQLTLAIQQIRTRARICLTGSPIQNNLSEFYCVVDFACPDYLPNEQEFKYMYTRPIQNVFTDSSSSDIYLAKKQLFKLQLLTSDIMLR</sequence>
<comment type="caution">
    <text evidence="9">The sequence shown here is derived from an EMBL/GenBank/DDBJ whole genome shotgun (WGS) entry which is preliminary data.</text>
</comment>
<dbReference type="EMBL" id="JAEPRB010000252">
    <property type="protein sequence ID" value="KAG2218092.1"/>
    <property type="molecule type" value="Genomic_DNA"/>
</dbReference>
<evidence type="ECO:0000313" key="10">
    <source>
        <dbReference type="Proteomes" id="UP000646827"/>
    </source>
</evidence>
<keyword evidence="5" id="KW-0067">ATP-binding</keyword>
<feature type="domain" description="Helicase ATP-binding" evidence="8">
    <location>
        <begin position="9"/>
        <end position="204"/>
    </location>
</feature>
<gene>
    <name evidence="9" type="ORF">INT45_000015</name>
</gene>
<dbReference type="GO" id="GO:0003677">
    <property type="term" value="F:DNA binding"/>
    <property type="evidence" value="ECO:0007669"/>
    <property type="project" value="UniProtKB-KW"/>
</dbReference>
<evidence type="ECO:0000256" key="5">
    <source>
        <dbReference type="ARBA" id="ARBA00022840"/>
    </source>
</evidence>
<protein>
    <recommendedName>
        <fullName evidence="8">Helicase ATP-binding domain-containing protein</fullName>
    </recommendedName>
</protein>
<keyword evidence="10" id="KW-1185">Reference proteome</keyword>
<dbReference type="AlphaFoldDB" id="A0A8H7VGJ3"/>
<keyword evidence="6" id="KW-0238">DNA-binding</keyword>
<evidence type="ECO:0000259" key="8">
    <source>
        <dbReference type="PROSITE" id="PS51192"/>
    </source>
</evidence>
<dbReference type="InterPro" id="IPR044574">
    <property type="entry name" value="ARIP4-like"/>
</dbReference>
<reference evidence="9 10" key="1">
    <citation type="submission" date="2020-12" db="EMBL/GenBank/DDBJ databases">
        <title>Metabolic potential, ecology and presence of endohyphal bacteria is reflected in genomic diversity of Mucoromycotina.</title>
        <authorList>
            <person name="Muszewska A."/>
            <person name="Okrasinska A."/>
            <person name="Steczkiewicz K."/>
            <person name="Drgas O."/>
            <person name="Orlowska M."/>
            <person name="Perlinska-Lenart U."/>
            <person name="Aleksandrzak-Piekarczyk T."/>
            <person name="Szatraj K."/>
            <person name="Zielenkiewicz U."/>
            <person name="Pilsyk S."/>
            <person name="Malc E."/>
            <person name="Mieczkowski P."/>
            <person name="Kruszewska J.S."/>
            <person name="Biernat P."/>
            <person name="Pawlowska J."/>
        </authorList>
    </citation>
    <scope>NUCLEOTIDE SEQUENCE [LARGE SCALE GENOMIC DNA]</scope>
    <source>
        <strain evidence="9 10">CBS 142.35</strain>
    </source>
</reference>
<dbReference type="InterPro" id="IPR000330">
    <property type="entry name" value="SNF2_N"/>
</dbReference>
<dbReference type="Proteomes" id="UP000646827">
    <property type="component" value="Unassembled WGS sequence"/>
</dbReference>
<accession>A0A8H7VGJ3</accession>
<dbReference type="GO" id="GO:0005524">
    <property type="term" value="F:ATP binding"/>
    <property type="evidence" value="ECO:0007669"/>
    <property type="project" value="UniProtKB-KW"/>
</dbReference>
<dbReference type="InterPro" id="IPR038718">
    <property type="entry name" value="SNF2-like_sf"/>
</dbReference>
<evidence type="ECO:0000256" key="3">
    <source>
        <dbReference type="ARBA" id="ARBA00022741"/>
    </source>
</evidence>
<dbReference type="GO" id="GO:0016887">
    <property type="term" value="F:ATP hydrolysis activity"/>
    <property type="evidence" value="ECO:0007669"/>
    <property type="project" value="InterPro"/>
</dbReference>
<dbReference type="SUPFAM" id="SSF52540">
    <property type="entry name" value="P-loop containing nucleoside triphosphate hydrolases"/>
    <property type="match status" value="1"/>
</dbReference>
<dbReference type="GO" id="GO:0004386">
    <property type="term" value="F:helicase activity"/>
    <property type="evidence" value="ECO:0007669"/>
    <property type="project" value="UniProtKB-KW"/>
</dbReference>
<evidence type="ECO:0000256" key="4">
    <source>
        <dbReference type="ARBA" id="ARBA00022806"/>
    </source>
</evidence>